<dbReference type="Proteomes" id="UP000199707">
    <property type="component" value="Unassembled WGS sequence"/>
</dbReference>
<evidence type="ECO:0008006" key="3">
    <source>
        <dbReference type="Google" id="ProtNLM"/>
    </source>
</evidence>
<evidence type="ECO:0000313" key="2">
    <source>
        <dbReference type="Proteomes" id="UP000199707"/>
    </source>
</evidence>
<reference evidence="2" key="1">
    <citation type="submission" date="2016-10" db="EMBL/GenBank/DDBJ databases">
        <authorList>
            <person name="Varghese N."/>
            <person name="Submissions S."/>
        </authorList>
    </citation>
    <scope>NUCLEOTIDE SEQUENCE [LARGE SCALE GENOMIC DNA]</scope>
    <source>
        <strain evidence="2">UNC267MFSha1.1M11</strain>
    </source>
</reference>
<accession>A0A1G4W1E3</accession>
<evidence type="ECO:0000313" key="1">
    <source>
        <dbReference type="EMBL" id="SCX15210.1"/>
    </source>
</evidence>
<dbReference type="EMBL" id="FMUB01000004">
    <property type="protein sequence ID" value="SCX15210.1"/>
    <property type="molecule type" value="Genomic_DNA"/>
</dbReference>
<proteinExistence type="predicted"/>
<organism evidence="1 2">
    <name type="scientific">Mycolicibacterium fluoranthenivorans</name>
    <dbReference type="NCBI Taxonomy" id="258505"/>
    <lineage>
        <taxon>Bacteria</taxon>
        <taxon>Bacillati</taxon>
        <taxon>Actinomycetota</taxon>
        <taxon>Actinomycetes</taxon>
        <taxon>Mycobacteriales</taxon>
        <taxon>Mycobacteriaceae</taxon>
        <taxon>Mycolicibacterium</taxon>
    </lineage>
</organism>
<sequence>MVCNEGLAHGVGWREIRARMIGWGYSVWASSLVIANATFTYCPEHREVADEIQADDLFRRSSG</sequence>
<dbReference type="AlphaFoldDB" id="A0A1G4W1E3"/>
<gene>
    <name evidence="1" type="ORF">SAMN02799620_02017</name>
</gene>
<name>A0A1G4W1E3_9MYCO</name>
<protein>
    <recommendedName>
        <fullName evidence="3">DUF732 domain-containing protein</fullName>
    </recommendedName>
</protein>